<comment type="caution">
    <text evidence="1">The sequence shown here is derived from an EMBL/GenBank/DDBJ whole genome shotgun (WGS) entry which is preliminary data.</text>
</comment>
<reference evidence="1" key="2">
    <citation type="journal article" date="2023" name="Int. J. Mol. Sci.">
        <title>De Novo Assembly and Annotation of 11 Diverse Shrub Willow (Salix) Genomes Reveals Novel Gene Organization in Sex-Linked Regions.</title>
        <authorList>
            <person name="Hyden B."/>
            <person name="Feng K."/>
            <person name="Yates T.B."/>
            <person name="Jawdy S."/>
            <person name="Cereghino C."/>
            <person name="Smart L.B."/>
            <person name="Muchero W."/>
        </authorList>
    </citation>
    <scope>NUCLEOTIDE SEQUENCE</scope>
    <source>
        <tissue evidence="1">Shoot tip</tissue>
    </source>
</reference>
<dbReference type="EMBL" id="JAPFFM010000001">
    <property type="protein sequence ID" value="KAJ6776780.1"/>
    <property type="molecule type" value="Genomic_DNA"/>
</dbReference>
<gene>
    <name evidence="1" type="ORF">OIU74_000883</name>
</gene>
<protein>
    <submittedName>
        <fullName evidence="1">F14D16.11-RELATED</fullName>
    </submittedName>
</protein>
<dbReference type="Proteomes" id="UP001151752">
    <property type="component" value="Chromosome 16"/>
</dbReference>
<proteinExistence type="predicted"/>
<reference evidence="1" key="1">
    <citation type="submission" date="2022-11" db="EMBL/GenBank/DDBJ databases">
        <authorList>
            <person name="Hyden B.L."/>
            <person name="Feng K."/>
            <person name="Yates T."/>
            <person name="Jawdy S."/>
            <person name="Smart L.B."/>
            <person name="Muchero W."/>
        </authorList>
    </citation>
    <scope>NUCLEOTIDE SEQUENCE</scope>
    <source>
        <tissue evidence="1">Shoot tip</tissue>
    </source>
</reference>
<sequence length="117" mass="12581">MQEPGMLPPNKIWDSTGVTSPNFAGMICSDFPSSVNAFLCCPSAFGNDGALSPWNQSMCTGSTCTAGDQQARLHEKLDDENGEESEGGKEIRNVSSIFNTDCMLWDIPADDLMSPIV</sequence>
<evidence type="ECO:0000313" key="1">
    <source>
        <dbReference type="EMBL" id="KAJ6776780.1"/>
    </source>
</evidence>
<dbReference type="AlphaFoldDB" id="A0A9Q0X028"/>
<evidence type="ECO:0000313" key="2">
    <source>
        <dbReference type="Proteomes" id="UP001151752"/>
    </source>
</evidence>
<name>A0A9Q0X028_9ROSI</name>
<accession>A0A9Q0X028</accession>
<keyword evidence="2" id="KW-1185">Reference proteome</keyword>
<organism evidence="1 2">
    <name type="scientific">Salix koriyanagi</name>
    <dbReference type="NCBI Taxonomy" id="2511006"/>
    <lineage>
        <taxon>Eukaryota</taxon>
        <taxon>Viridiplantae</taxon>
        <taxon>Streptophyta</taxon>
        <taxon>Embryophyta</taxon>
        <taxon>Tracheophyta</taxon>
        <taxon>Spermatophyta</taxon>
        <taxon>Magnoliopsida</taxon>
        <taxon>eudicotyledons</taxon>
        <taxon>Gunneridae</taxon>
        <taxon>Pentapetalae</taxon>
        <taxon>rosids</taxon>
        <taxon>fabids</taxon>
        <taxon>Malpighiales</taxon>
        <taxon>Salicaceae</taxon>
        <taxon>Saliceae</taxon>
        <taxon>Salix</taxon>
    </lineage>
</organism>